<dbReference type="AlphaFoldDB" id="A0A0M0JQP8"/>
<name>A0A0M0JQP8_9EUKA</name>
<reference evidence="2" key="1">
    <citation type="journal article" date="2015" name="PLoS Genet.">
        <title>Genome Sequence and Transcriptome Analyses of Chrysochromulina tobin: Metabolic Tools for Enhanced Algal Fitness in the Prominent Order Prymnesiales (Haptophyceae).</title>
        <authorList>
            <person name="Hovde B.T."/>
            <person name="Deodato C.R."/>
            <person name="Hunsperger H.M."/>
            <person name="Ryken S.A."/>
            <person name="Yost W."/>
            <person name="Jha R.K."/>
            <person name="Patterson J."/>
            <person name="Monnat R.J. Jr."/>
            <person name="Barlow S.B."/>
            <person name="Starkenburg S.R."/>
            <person name="Cattolico R.A."/>
        </authorList>
    </citation>
    <scope>NUCLEOTIDE SEQUENCE</scope>
    <source>
        <strain evidence="2">CCMP291</strain>
    </source>
</reference>
<evidence type="ECO:0000313" key="2">
    <source>
        <dbReference type="Proteomes" id="UP000037460"/>
    </source>
</evidence>
<dbReference type="EMBL" id="JWZX01002539">
    <property type="protein sequence ID" value="KOO28617.1"/>
    <property type="molecule type" value="Genomic_DNA"/>
</dbReference>
<evidence type="ECO:0000313" key="1">
    <source>
        <dbReference type="EMBL" id="KOO28617.1"/>
    </source>
</evidence>
<gene>
    <name evidence="1" type="ORF">Ctob_014109</name>
</gene>
<keyword evidence="2" id="KW-1185">Reference proteome</keyword>
<protein>
    <submittedName>
        <fullName evidence="1">Uncharacterized protein</fullName>
    </submittedName>
</protein>
<accession>A0A0M0JQP8</accession>
<proteinExistence type="predicted"/>
<comment type="caution">
    <text evidence="1">The sequence shown here is derived from an EMBL/GenBank/DDBJ whole genome shotgun (WGS) entry which is preliminary data.</text>
</comment>
<sequence length="681" mass="72570">MASLIRFERREWTDGATKLAKAYEPPASLHEGLCELRRVYGDAWWQGEGAEMGAAEECESFKSGHAAFEGGRHGIPQHASACHGGGVRSLMSQFGSSFVLEWPSLNADEPLWNADACGPLVALLRQLHELVGGGSPTAPNGSSEPSGPCAWLSKWHPLRVLFDLFPTPFGIDEVSTMPVSTLSELLELPHVAAAQLRQHACHSTTLNEFLLACAGHAPTYEEIKPVLPRFGDEKLCTARMHEAFRVVDELLGPNPNGEPAELWQMARRELSKQRIAIALSCSLEHPPTEPPPDLAGKAVSQVRLAAGERVAFVADRSVRLSGAEGVTRLARVLVGGKRLACLFGMDQPEMRMDFDSCHQAVLPWKAPEPGAVSSVLRAAQRSFDTLNELMGLGAKIVLEIAPKTALDGSTATSKDDAVTAERRDLAAAAEKLASSKALSAFLEETSEGVLGVKQATEDARGAAKRSAAQAAAAASALAEKVLESENDAAMASSAEDQMEAIDQKVAQSIVDEKAAVAKAEELAISNAKAEERGDFSKNSPAADALLAANEARLASITLKEMAADAAARARAMRHAAQLSAERTAVAAETSAAKAAQATADATAASVQSFREALLRAMAVDRSRLEQVIEEWLLRELRATGALGMRRQQLDVIEKRLGAGAAVEALPRYLLEKAPLDVSDDL</sequence>
<dbReference type="Proteomes" id="UP000037460">
    <property type="component" value="Unassembled WGS sequence"/>
</dbReference>
<organism evidence="1 2">
    <name type="scientific">Chrysochromulina tobinii</name>
    <dbReference type="NCBI Taxonomy" id="1460289"/>
    <lineage>
        <taxon>Eukaryota</taxon>
        <taxon>Haptista</taxon>
        <taxon>Haptophyta</taxon>
        <taxon>Prymnesiophyceae</taxon>
        <taxon>Prymnesiales</taxon>
        <taxon>Chrysochromulinaceae</taxon>
        <taxon>Chrysochromulina</taxon>
    </lineage>
</organism>